<feature type="transmembrane region" description="Helical" evidence="1">
    <location>
        <begin position="89"/>
        <end position="107"/>
    </location>
</feature>
<proteinExistence type="predicted"/>
<evidence type="ECO:0000256" key="1">
    <source>
        <dbReference type="SAM" id="Phobius"/>
    </source>
</evidence>
<feature type="transmembrane region" description="Helical" evidence="1">
    <location>
        <begin position="59"/>
        <end position="77"/>
    </location>
</feature>
<reference evidence="2" key="1">
    <citation type="journal article" date="2020" name="Nature">
        <title>Giant virus diversity and host interactions through global metagenomics.</title>
        <authorList>
            <person name="Schulz F."/>
            <person name="Roux S."/>
            <person name="Paez-Espino D."/>
            <person name="Jungbluth S."/>
            <person name="Walsh D.A."/>
            <person name="Denef V.J."/>
            <person name="McMahon K.D."/>
            <person name="Konstantinidis K.T."/>
            <person name="Eloe-Fadrosh E.A."/>
            <person name="Kyrpides N.C."/>
            <person name="Woyke T."/>
        </authorList>
    </citation>
    <scope>NUCLEOTIDE SEQUENCE</scope>
    <source>
        <strain evidence="2">GVMAG-M-3300023179-114</strain>
    </source>
</reference>
<dbReference type="EMBL" id="MN739720">
    <property type="protein sequence ID" value="QHT22699.1"/>
    <property type="molecule type" value="Genomic_DNA"/>
</dbReference>
<accession>A0A6C0E342</accession>
<feature type="transmembrane region" description="Helical" evidence="1">
    <location>
        <begin position="12"/>
        <end position="36"/>
    </location>
</feature>
<name>A0A6C0E342_9ZZZZ</name>
<keyword evidence="1" id="KW-0472">Membrane</keyword>
<keyword evidence="1" id="KW-1133">Transmembrane helix</keyword>
<organism evidence="2">
    <name type="scientific">viral metagenome</name>
    <dbReference type="NCBI Taxonomy" id="1070528"/>
    <lineage>
        <taxon>unclassified sequences</taxon>
        <taxon>metagenomes</taxon>
        <taxon>organismal metagenomes</taxon>
    </lineage>
</organism>
<sequence>MYFNVETILEIIIYFIIGIKIFFYSSAIGTVVFQHYKPESEVSHKLYTFFSYWRKRTEFIYFISMALLLIIIFNPSYQNKKYINKEMGILFWLFGFIIIVTSDWSMTFQDMVKWYHMHVKHKTNLVE</sequence>
<evidence type="ECO:0000313" key="2">
    <source>
        <dbReference type="EMBL" id="QHT22699.1"/>
    </source>
</evidence>
<keyword evidence="1" id="KW-0812">Transmembrane</keyword>
<dbReference type="AlphaFoldDB" id="A0A6C0E342"/>
<protein>
    <submittedName>
        <fullName evidence="2">Uncharacterized protein</fullName>
    </submittedName>
</protein>